<accession>A0A243RA93</accession>
<evidence type="ECO:0008006" key="5">
    <source>
        <dbReference type="Google" id="ProtNLM"/>
    </source>
</evidence>
<evidence type="ECO:0000256" key="2">
    <source>
        <dbReference type="SAM" id="Phobius"/>
    </source>
</evidence>
<dbReference type="Proteomes" id="UP000195105">
    <property type="component" value="Unassembled WGS sequence"/>
</dbReference>
<dbReference type="AlphaFoldDB" id="A0A243RA93"/>
<protein>
    <recommendedName>
        <fullName evidence="5">Energy-coupling factor transporter transmembrane protein EcfT</fullName>
    </recommendedName>
</protein>
<feature type="non-terminal residue" evidence="3">
    <location>
        <position position="122"/>
    </location>
</feature>
<comment type="caution">
    <text evidence="3">The sequence shown here is derived from an EMBL/GenBank/DDBJ whole genome shotgun (WGS) entry which is preliminary data.</text>
</comment>
<reference evidence="3 4" key="1">
    <citation type="submission" date="2017-05" db="EMBL/GenBank/DDBJ databases">
        <title>Biotechnological potential of actinobacteria isolated from South African environments.</title>
        <authorList>
            <person name="Le Roes-Hill M."/>
            <person name="Prins A."/>
            <person name="Durrell K.A."/>
        </authorList>
    </citation>
    <scope>NUCLEOTIDE SEQUENCE [LARGE SCALE GENOMIC DNA]</scope>
    <source>
        <strain evidence="3 4">HMC13</strain>
    </source>
</reference>
<keyword evidence="2" id="KW-1133">Transmembrane helix</keyword>
<keyword evidence="4" id="KW-1185">Reference proteome</keyword>
<keyword evidence="2" id="KW-0472">Membrane</keyword>
<feature type="transmembrane region" description="Helical" evidence="2">
    <location>
        <begin position="62"/>
        <end position="80"/>
    </location>
</feature>
<sequence length="122" mass="12901">MGNRTQPAGSRAAGAAPVPQKGGTALRRAADPPRPGQRRGAQLHPAAWWLWSLSLGTAATRTTNPLLLTVLITVSAYVVATRRPDTPWSRSYGAFVKLALAVLLIRLLFATVLGSPIPGTHT</sequence>
<gene>
    <name evidence="3" type="ORF">CA983_39410</name>
</gene>
<evidence type="ECO:0000256" key="1">
    <source>
        <dbReference type="SAM" id="MobiDB-lite"/>
    </source>
</evidence>
<feature type="transmembrane region" description="Helical" evidence="2">
    <location>
        <begin position="92"/>
        <end position="113"/>
    </location>
</feature>
<keyword evidence="2" id="KW-0812">Transmembrane</keyword>
<dbReference type="EMBL" id="NGFN01000450">
    <property type="protein sequence ID" value="OUC91564.1"/>
    <property type="molecule type" value="Genomic_DNA"/>
</dbReference>
<evidence type="ECO:0000313" key="3">
    <source>
        <dbReference type="EMBL" id="OUC91564.1"/>
    </source>
</evidence>
<organism evidence="3 4">
    <name type="scientific">Streptomyces swartbergensis</name>
    <dbReference type="NCBI Taxonomy" id="487165"/>
    <lineage>
        <taxon>Bacteria</taxon>
        <taxon>Bacillati</taxon>
        <taxon>Actinomycetota</taxon>
        <taxon>Actinomycetes</taxon>
        <taxon>Kitasatosporales</taxon>
        <taxon>Streptomycetaceae</taxon>
        <taxon>Streptomyces</taxon>
    </lineage>
</organism>
<feature type="region of interest" description="Disordered" evidence="1">
    <location>
        <begin position="1"/>
        <end position="41"/>
    </location>
</feature>
<evidence type="ECO:0000313" key="4">
    <source>
        <dbReference type="Proteomes" id="UP000195105"/>
    </source>
</evidence>
<proteinExistence type="predicted"/>
<name>A0A243RA93_9ACTN</name>